<dbReference type="CDD" id="cd06461">
    <property type="entry name" value="M2_ACE"/>
    <property type="match status" value="1"/>
</dbReference>
<gene>
    <name evidence="4" type="ORF">RXV94_10170</name>
</gene>
<keyword evidence="3" id="KW-0325">Glycoprotein</keyword>
<evidence type="ECO:0000256" key="2">
    <source>
        <dbReference type="ARBA" id="ARBA00023157"/>
    </source>
</evidence>
<keyword evidence="5" id="KW-1185">Reference proteome</keyword>
<evidence type="ECO:0000256" key="1">
    <source>
        <dbReference type="ARBA" id="ARBA00022729"/>
    </source>
</evidence>
<keyword evidence="2" id="KW-1015">Disulfide bond</keyword>
<dbReference type="Proteomes" id="UP001268651">
    <property type="component" value="Unassembled WGS sequence"/>
</dbReference>
<protein>
    <submittedName>
        <fullName evidence="4">M2 family metallopeptidase</fullName>
    </submittedName>
</protein>
<evidence type="ECO:0000313" key="4">
    <source>
        <dbReference type="EMBL" id="MDU8886525.1"/>
    </source>
</evidence>
<dbReference type="Gene3D" id="1.10.1370.30">
    <property type="match status" value="1"/>
</dbReference>
<dbReference type="PRINTS" id="PR00791">
    <property type="entry name" value="PEPDIPTASEA"/>
</dbReference>
<dbReference type="SUPFAM" id="SSF55486">
    <property type="entry name" value="Metalloproteases ('zincins'), catalytic domain"/>
    <property type="match status" value="1"/>
</dbReference>
<organism evidence="4 5">
    <name type="scientific">Gilvirhabdus luticola</name>
    <dbReference type="NCBI Taxonomy" id="3079858"/>
    <lineage>
        <taxon>Bacteria</taxon>
        <taxon>Pseudomonadati</taxon>
        <taxon>Bacteroidota</taxon>
        <taxon>Flavobacteriia</taxon>
        <taxon>Flavobacteriales</taxon>
        <taxon>Flavobacteriaceae</taxon>
        <taxon>Gilvirhabdus</taxon>
    </lineage>
</organism>
<evidence type="ECO:0000313" key="5">
    <source>
        <dbReference type="Proteomes" id="UP001268651"/>
    </source>
</evidence>
<dbReference type="Pfam" id="PF01401">
    <property type="entry name" value="Peptidase_M2"/>
    <property type="match status" value="1"/>
</dbReference>
<accession>A0ABU3U7Y5</accession>
<dbReference type="EMBL" id="JAWHTF010000005">
    <property type="protein sequence ID" value="MDU8886525.1"/>
    <property type="molecule type" value="Genomic_DNA"/>
</dbReference>
<dbReference type="PANTHER" id="PTHR10514">
    <property type="entry name" value="ANGIOTENSIN-CONVERTING ENZYME"/>
    <property type="match status" value="1"/>
</dbReference>
<sequence length="604" mass="69442">MKKIILLILAVTFFNCKNETAKKDTDNNLKTEAQAFLDEYSKTYKDLYYASALAEWDANTKIVPGDTLNAFNVQKANEAFAKFTGSTDVIEKTKTFLESKDLLDIKQIRQLNSILYKAANNPEIVSDLVSERITAENAQNETLFGFDFKVDGASTTTTEIDRILRESNNEAKRLKVWESSKEVGTELKDGLENLVSLRNKTVNALGYDDYFTYQVSDYKMTREEMLNDMDKIIKEVWPLYRELHTWARYELAKKYGKNVPDYIPAHWLPNRWGQDWSALVKVEGFDIDEALKDKSAEWIVTEGEEFFKSIGFDPLPSVFYEKSSLYPLPEDATYKKNNHASAWHMDLENDLRSLMSVVPTAEYYETVHHELGHIYYYQSYSNPDVPLLLREGANRGYHEAIGSMLGLAAMQKPFLEGRGLVDANIKIDETQNLLKEALNYVAFLPFGAGVMTQFENALYAENLPKDEYNKKWWELAKKYQGMVPPTERGEEYCDAASKTHINNDAAQYYDYAISYVLLFQFHDHIAKNVLHQDPHATNYFGSKEVGEFLKSVLRTGANNDWRALLKQSVGSEMSAKPMLDYFEPLMDYLKEENKGRTYTLPESI</sequence>
<dbReference type="PROSITE" id="PS52011">
    <property type="entry name" value="PEPTIDASE_M2"/>
    <property type="match status" value="1"/>
</dbReference>
<evidence type="ECO:0000256" key="3">
    <source>
        <dbReference type="ARBA" id="ARBA00023180"/>
    </source>
</evidence>
<reference evidence="4 5" key="1">
    <citation type="submission" date="2023-10" db="EMBL/GenBank/DDBJ databases">
        <title>Marimonas sp. nov. isolated from tidal mud flat.</title>
        <authorList>
            <person name="Jaincy N.J."/>
            <person name="Srinivasan S."/>
            <person name="Lee S.-S."/>
        </authorList>
    </citation>
    <scope>NUCLEOTIDE SEQUENCE [LARGE SCALE GENOMIC DNA]</scope>
    <source>
        <strain evidence="4 5">MJ-SS3</strain>
    </source>
</reference>
<name>A0ABU3U7Y5_9FLAO</name>
<keyword evidence="1" id="KW-0732">Signal</keyword>
<comment type="caution">
    <text evidence="4">The sequence shown here is derived from an EMBL/GenBank/DDBJ whole genome shotgun (WGS) entry which is preliminary data.</text>
</comment>
<dbReference type="InterPro" id="IPR001548">
    <property type="entry name" value="Peptidase_M2"/>
</dbReference>
<dbReference type="PANTHER" id="PTHR10514:SF27">
    <property type="entry name" value="ANGIOTENSIN-CONVERTING ENZYME"/>
    <property type="match status" value="1"/>
</dbReference>
<dbReference type="RefSeq" id="WP_316662602.1">
    <property type="nucleotide sequence ID" value="NZ_JAWHTF010000005.1"/>
</dbReference>
<proteinExistence type="predicted"/>